<comment type="PTM">
    <text evidence="8">Binds 2 heme groups per subunit.</text>
</comment>
<dbReference type="Gene3D" id="1.10.760.10">
    <property type="entry name" value="Cytochrome c-like domain"/>
    <property type="match status" value="2"/>
</dbReference>
<dbReference type="PANTHER" id="PTHR30600">
    <property type="entry name" value="CYTOCHROME C PEROXIDASE-RELATED"/>
    <property type="match status" value="1"/>
</dbReference>
<keyword evidence="11" id="KW-0575">Peroxidase</keyword>
<evidence type="ECO:0000256" key="1">
    <source>
        <dbReference type="ARBA" id="ARBA00004418"/>
    </source>
</evidence>
<dbReference type="GO" id="GO:0004130">
    <property type="term" value="F:cytochrome-c peroxidase activity"/>
    <property type="evidence" value="ECO:0007669"/>
    <property type="project" value="TreeGrafter"/>
</dbReference>
<keyword evidence="12" id="KW-1185">Reference proteome</keyword>
<dbReference type="InterPro" id="IPR004852">
    <property type="entry name" value="Di-haem_cyt_c_peroxidsae"/>
</dbReference>
<organism evidence="11 12">
    <name type="scientific">Schleiferia thermophila</name>
    <dbReference type="NCBI Taxonomy" id="884107"/>
    <lineage>
        <taxon>Bacteria</taxon>
        <taxon>Pseudomonadati</taxon>
        <taxon>Bacteroidota</taxon>
        <taxon>Flavobacteriia</taxon>
        <taxon>Flavobacteriales</taxon>
        <taxon>Schleiferiaceae</taxon>
        <taxon>Schleiferia</taxon>
    </lineage>
</organism>
<feature type="binding site" description="axial binding residue" evidence="9">
    <location>
        <position position="77"/>
    </location>
    <ligand>
        <name>heme c</name>
        <dbReference type="ChEBI" id="CHEBI:61717"/>
        <label>1</label>
    </ligand>
    <ligandPart>
        <name>Fe</name>
        <dbReference type="ChEBI" id="CHEBI:18248"/>
    </ligandPart>
</feature>
<evidence type="ECO:0000259" key="10">
    <source>
        <dbReference type="PROSITE" id="PS51007"/>
    </source>
</evidence>
<keyword evidence="6" id="KW-0560">Oxidoreductase</keyword>
<dbReference type="GO" id="GO:0046872">
    <property type="term" value="F:metal ion binding"/>
    <property type="evidence" value="ECO:0007669"/>
    <property type="project" value="UniProtKB-KW"/>
</dbReference>
<dbReference type="InterPro" id="IPR036909">
    <property type="entry name" value="Cyt_c-like_dom_sf"/>
</dbReference>
<keyword evidence="5" id="KW-0574">Periplasm</keyword>
<dbReference type="Pfam" id="PF03150">
    <property type="entry name" value="CCP_MauG"/>
    <property type="match status" value="1"/>
</dbReference>
<keyword evidence="3 9" id="KW-0479">Metal-binding</keyword>
<dbReference type="InterPro" id="IPR026259">
    <property type="entry name" value="MauG/Cytc_peroxidase"/>
</dbReference>
<dbReference type="Proteomes" id="UP000253517">
    <property type="component" value="Unassembled WGS sequence"/>
</dbReference>
<feature type="binding site" description="axial binding residue" evidence="9">
    <location>
        <position position="93"/>
    </location>
    <ligand>
        <name>heme c</name>
        <dbReference type="ChEBI" id="CHEBI:61717"/>
        <label>1</label>
    </ligand>
    <ligandPart>
        <name>Fe</name>
        <dbReference type="ChEBI" id="CHEBI:18248"/>
    </ligandPart>
</feature>
<keyword evidence="4" id="KW-0732">Signal</keyword>
<dbReference type="SUPFAM" id="SSF46626">
    <property type="entry name" value="Cytochrome c"/>
    <property type="match status" value="2"/>
</dbReference>
<dbReference type="GO" id="GO:0020037">
    <property type="term" value="F:heme binding"/>
    <property type="evidence" value="ECO:0007669"/>
    <property type="project" value="InterPro"/>
</dbReference>
<evidence type="ECO:0000313" key="12">
    <source>
        <dbReference type="Proteomes" id="UP000253517"/>
    </source>
</evidence>
<feature type="binding site" description="covalent" evidence="8">
    <location>
        <position position="76"/>
    </location>
    <ligand>
        <name>heme c</name>
        <dbReference type="ChEBI" id="CHEBI:61717"/>
        <label>1</label>
    </ligand>
</feature>
<feature type="binding site" description="covalent" evidence="8">
    <location>
        <position position="218"/>
    </location>
    <ligand>
        <name>heme c</name>
        <dbReference type="ChEBI" id="CHEBI:61717"/>
        <label>2</label>
    </ligand>
</feature>
<dbReference type="InterPro" id="IPR009056">
    <property type="entry name" value="Cyt_c-like_dom"/>
</dbReference>
<keyword evidence="7 9" id="KW-0408">Iron</keyword>
<evidence type="ECO:0000256" key="7">
    <source>
        <dbReference type="ARBA" id="ARBA00023004"/>
    </source>
</evidence>
<evidence type="ECO:0000256" key="9">
    <source>
        <dbReference type="PIRSR" id="PIRSR000294-2"/>
    </source>
</evidence>
<dbReference type="AlphaFoldDB" id="A0A369A7M1"/>
<dbReference type="Pfam" id="PF00034">
    <property type="entry name" value="Cytochrom_C"/>
    <property type="match status" value="1"/>
</dbReference>
<sequence length="331" mass="37609">MNRKSGLWIPILCLKVLFITTSCRGESFEIKPPHRGFPPVPYLEDSPPTASRIQLGKKLFFDKGLSADSTVSCATCHLPELAFTDGKPKSIGHQGMETARNAPTLLNVAWHPYFFREGGNPRLESQMLGPLENREEMANSIPNLIDRINQNSHYRNLFKEAFDTDVIDFYHLARAIALFERSLISGYSRWDRWYYLGDDVLDSTELRGWKLFTGKAGCIACHNGPDLTDYSFQNIGLYEQYSDVGLFRRTRDSSDIGKMKTPTLRNLLYTAPYMHDGSLKSLEEVIEHYDKGGKNHFAKSPLLKPLRLSDEEKSDLIALLKSFSDTILYAP</sequence>
<dbReference type="GO" id="GO:0042597">
    <property type="term" value="C:periplasmic space"/>
    <property type="evidence" value="ECO:0007669"/>
    <property type="project" value="UniProtKB-SubCell"/>
</dbReference>
<evidence type="ECO:0000256" key="2">
    <source>
        <dbReference type="ARBA" id="ARBA00022617"/>
    </source>
</evidence>
<protein>
    <submittedName>
        <fullName evidence="11">Cytochrome c peroxidase</fullName>
    </submittedName>
</protein>
<dbReference type="PROSITE" id="PS51007">
    <property type="entry name" value="CYTC"/>
    <property type="match status" value="1"/>
</dbReference>
<comment type="cofactor">
    <cofactor evidence="8">
        <name>heme</name>
        <dbReference type="ChEBI" id="CHEBI:30413"/>
    </cofactor>
    <text evidence="8">Binds 2 heme groups.</text>
</comment>
<reference evidence="11 12" key="1">
    <citation type="submission" date="2018-07" db="EMBL/GenBank/DDBJ databases">
        <title>Genomic Encyclopedia of Type Strains, Phase IV (KMG-IV): sequencing the most valuable type-strain genomes for metagenomic binning, comparative biology and taxonomic classification.</title>
        <authorList>
            <person name="Goeker M."/>
        </authorList>
    </citation>
    <scope>NUCLEOTIDE SEQUENCE [LARGE SCALE GENOMIC DNA]</scope>
    <source>
        <strain evidence="11 12">DSM 21410</strain>
    </source>
</reference>
<dbReference type="GO" id="GO:0009055">
    <property type="term" value="F:electron transfer activity"/>
    <property type="evidence" value="ECO:0007669"/>
    <property type="project" value="InterPro"/>
</dbReference>
<evidence type="ECO:0000256" key="3">
    <source>
        <dbReference type="ARBA" id="ARBA00022723"/>
    </source>
</evidence>
<gene>
    <name evidence="11" type="ORF">DES35_101411</name>
</gene>
<evidence type="ECO:0000313" key="11">
    <source>
        <dbReference type="EMBL" id="RCX05131.1"/>
    </source>
</evidence>
<evidence type="ECO:0000256" key="5">
    <source>
        <dbReference type="ARBA" id="ARBA00022764"/>
    </source>
</evidence>
<dbReference type="PANTHER" id="PTHR30600:SF10">
    <property type="entry name" value="BLL6722 PROTEIN"/>
    <property type="match status" value="1"/>
</dbReference>
<evidence type="ECO:0000256" key="8">
    <source>
        <dbReference type="PIRSR" id="PIRSR000294-1"/>
    </source>
</evidence>
<feature type="binding site" description="covalent" evidence="8">
    <location>
        <position position="221"/>
    </location>
    <ligand>
        <name>heme c</name>
        <dbReference type="ChEBI" id="CHEBI:61717"/>
        <label>2</label>
    </ligand>
</feature>
<comment type="subcellular location">
    <subcellularLocation>
        <location evidence="1">Periplasm</location>
    </subcellularLocation>
</comment>
<dbReference type="InterPro" id="IPR051395">
    <property type="entry name" value="Cytochrome_c_Peroxidase/MauG"/>
</dbReference>
<dbReference type="PIRSF" id="PIRSF000294">
    <property type="entry name" value="Cytochrome-c_peroxidase"/>
    <property type="match status" value="1"/>
</dbReference>
<feature type="binding site" description="axial binding residue" evidence="9">
    <location>
        <position position="222"/>
    </location>
    <ligand>
        <name>heme c</name>
        <dbReference type="ChEBI" id="CHEBI:61717"/>
        <label>2</label>
    </ligand>
    <ligandPart>
        <name>Fe</name>
        <dbReference type="ChEBI" id="CHEBI:18248"/>
    </ligandPart>
</feature>
<name>A0A369A7M1_9FLAO</name>
<feature type="binding site" description="covalent" evidence="8">
    <location>
        <position position="73"/>
    </location>
    <ligand>
        <name>heme c</name>
        <dbReference type="ChEBI" id="CHEBI:61717"/>
        <label>1</label>
    </ligand>
</feature>
<dbReference type="EMBL" id="QPJS01000001">
    <property type="protein sequence ID" value="RCX05131.1"/>
    <property type="molecule type" value="Genomic_DNA"/>
</dbReference>
<accession>A0A369A7M1</accession>
<dbReference type="RefSeq" id="WP_114365658.1">
    <property type="nucleotide sequence ID" value="NZ_BHZF01000001.1"/>
</dbReference>
<feature type="domain" description="Cytochrome c" evidence="10">
    <location>
        <begin position="203"/>
        <end position="324"/>
    </location>
</feature>
<proteinExistence type="predicted"/>
<evidence type="ECO:0000256" key="6">
    <source>
        <dbReference type="ARBA" id="ARBA00023002"/>
    </source>
</evidence>
<comment type="caution">
    <text evidence="11">The sequence shown here is derived from an EMBL/GenBank/DDBJ whole genome shotgun (WGS) entry which is preliminary data.</text>
</comment>
<evidence type="ECO:0000256" key="4">
    <source>
        <dbReference type="ARBA" id="ARBA00022729"/>
    </source>
</evidence>
<keyword evidence="2 8" id="KW-0349">Heme</keyword>